<dbReference type="PANTHER" id="PTHR10422">
    <property type="entry name" value="CYTOCHROME C OXIDASE SUBUNIT 1"/>
    <property type="match status" value="1"/>
</dbReference>
<feature type="domain" description="Cytochrome oxidase subunit I profile" evidence="6">
    <location>
        <begin position="1"/>
        <end position="502"/>
    </location>
</feature>
<dbReference type="EC" id="1.9.3.1" evidence="7"/>
<evidence type="ECO:0000256" key="5">
    <source>
        <dbReference type="SAM" id="Phobius"/>
    </source>
</evidence>
<gene>
    <name evidence="7" type="ORF">MNB_SUP05-7-221</name>
</gene>
<dbReference type="PRINTS" id="PR01165">
    <property type="entry name" value="CYCOXIDASEI"/>
</dbReference>
<keyword evidence="4 5" id="KW-0472">Membrane</keyword>
<keyword evidence="7" id="KW-0560">Oxidoreductase</keyword>
<name>A0A1W1DUA8_9ZZZZ</name>
<comment type="subcellular location">
    <subcellularLocation>
        <location evidence="1">Membrane</location>
        <topology evidence="1">Multi-pass membrane protein</topology>
    </subcellularLocation>
</comment>
<dbReference type="GO" id="GO:0009060">
    <property type="term" value="P:aerobic respiration"/>
    <property type="evidence" value="ECO:0007669"/>
    <property type="project" value="InterPro"/>
</dbReference>
<dbReference type="PANTHER" id="PTHR10422:SF18">
    <property type="entry name" value="CYTOCHROME C OXIDASE SUBUNIT 1"/>
    <property type="match status" value="1"/>
</dbReference>
<evidence type="ECO:0000256" key="1">
    <source>
        <dbReference type="ARBA" id="ARBA00004141"/>
    </source>
</evidence>
<feature type="transmembrane region" description="Helical" evidence="5">
    <location>
        <begin position="177"/>
        <end position="198"/>
    </location>
</feature>
<dbReference type="InterPro" id="IPR023615">
    <property type="entry name" value="Cyt_c_Oxase_su1_BS"/>
</dbReference>
<feature type="transmembrane region" description="Helical" evidence="5">
    <location>
        <begin position="300"/>
        <end position="325"/>
    </location>
</feature>
<sequence length="502" mass="56858">MTLNDFLFSNDYRHIAIKGVLTSLIMLAIGGSFAMIFRTELMLPDVQILGARVYITLMTLHGLFMVFGFLIPMTLSITYYMIPKVLGTERLLWSWAAQASYWTIVAAAIFLIIGRPDFTWTFYAPMSLRVGDDLLWMGYVAIILVAISEFLAGLVLLKNAFSGATRVGWGKLPLMGWGSLTVGALLVVSTFPLGFIGYGLLSDWSQWADVAYFDPARGGSVMTFLYVFWTYGHPAVYLPFIPALAVLYTLLPRFLGRPIWSHWSGVIAFILLMIFAMPIGPHHFQTAFTISGWYERMVQIITLFVFIPSIMHVFNWIATLWGGVIPTSAKRAIPFKFLIAAIAFLIYGGATAYLNAQISIDADFIHNTYWIPGHFHAMFLGFVAQMMVGSIYYLYPYFTGRMYHQGLANTHFWLWQVGIFTKVTMMFYAGYAYFPRWVYDYLAIPDWKFSQFFITIAGYLIGTGFLVFIFNFAWSAKRGEAAADEPWPVKYDTSIDSATPAE</sequence>
<evidence type="ECO:0000313" key="7">
    <source>
        <dbReference type="EMBL" id="SFV85180.1"/>
    </source>
</evidence>
<feature type="transmembrane region" description="Helical" evidence="5">
    <location>
        <begin position="407"/>
        <end position="429"/>
    </location>
</feature>
<dbReference type="InterPro" id="IPR023616">
    <property type="entry name" value="Cyt_c_oxase-like_su1_dom"/>
</dbReference>
<dbReference type="SUPFAM" id="SSF81442">
    <property type="entry name" value="Cytochrome c oxidase subunit I-like"/>
    <property type="match status" value="1"/>
</dbReference>
<evidence type="ECO:0000256" key="2">
    <source>
        <dbReference type="ARBA" id="ARBA00022692"/>
    </source>
</evidence>
<dbReference type="InterPro" id="IPR036927">
    <property type="entry name" value="Cyt_c_oxase-like_su1_sf"/>
</dbReference>
<reference evidence="7" key="1">
    <citation type="submission" date="2016-10" db="EMBL/GenBank/DDBJ databases">
        <authorList>
            <person name="de Groot N.N."/>
        </authorList>
    </citation>
    <scope>NUCLEOTIDE SEQUENCE</scope>
</reference>
<feature type="transmembrane region" description="Helical" evidence="5">
    <location>
        <begin position="15"/>
        <end position="37"/>
    </location>
</feature>
<feature type="transmembrane region" description="Helical" evidence="5">
    <location>
        <begin position="134"/>
        <end position="157"/>
    </location>
</feature>
<organism evidence="7">
    <name type="scientific">hydrothermal vent metagenome</name>
    <dbReference type="NCBI Taxonomy" id="652676"/>
    <lineage>
        <taxon>unclassified sequences</taxon>
        <taxon>metagenomes</taxon>
        <taxon>ecological metagenomes</taxon>
    </lineage>
</organism>
<dbReference type="GO" id="GO:0016491">
    <property type="term" value="F:oxidoreductase activity"/>
    <property type="evidence" value="ECO:0007669"/>
    <property type="project" value="UniProtKB-KW"/>
</dbReference>
<accession>A0A1W1DUA8</accession>
<dbReference type="Pfam" id="PF00115">
    <property type="entry name" value="COX1"/>
    <property type="match status" value="1"/>
</dbReference>
<dbReference type="GO" id="GO:0004129">
    <property type="term" value="F:cytochrome-c oxidase activity"/>
    <property type="evidence" value="ECO:0007669"/>
    <property type="project" value="InterPro"/>
</dbReference>
<feature type="transmembrane region" description="Helical" evidence="5">
    <location>
        <begin position="337"/>
        <end position="355"/>
    </location>
</feature>
<dbReference type="AlphaFoldDB" id="A0A1W1DUA8"/>
<keyword evidence="2 5" id="KW-0812">Transmembrane</keyword>
<dbReference type="PROSITE" id="PS50855">
    <property type="entry name" value="COX1"/>
    <property type="match status" value="1"/>
</dbReference>
<dbReference type="GO" id="GO:0022904">
    <property type="term" value="P:respiratory electron transport chain"/>
    <property type="evidence" value="ECO:0007669"/>
    <property type="project" value="TreeGrafter"/>
</dbReference>
<feature type="transmembrane region" description="Helical" evidence="5">
    <location>
        <begin position="235"/>
        <end position="251"/>
    </location>
</feature>
<feature type="transmembrane region" description="Helical" evidence="5">
    <location>
        <begin position="263"/>
        <end position="280"/>
    </location>
</feature>
<feature type="transmembrane region" description="Helical" evidence="5">
    <location>
        <begin position="49"/>
        <end position="71"/>
    </location>
</feature>
<dbReference type="InterPro" id="IPR000883">
    <property type="entry name" value="Cyt_C_Oxase_1"/>
</dbReference>
<feature type="transmembrane region" description="Helical" evidence="5">
    <location>
        <begin position="449"/>
        <end position="470"/>
    </location>
</feature>
<protein>
    <submittedName>
        <fullName evidence="7">Cytochrome c oxidase polypeptide I</fullName>
        <ecNumber evidence="7">1.9.3.1</ecNumber>
    </submittedName>
</protein>
<dbReference type="GO" id="GO:0020037">
    <property type="term" value="F:heme binding"/>
    <property type="evidence" value="ECO:0007669"/>
    <property type="project" value="InterPro"/>
</dbReference>
<dbReference type="PROSITE" id="PS00077">
    <property type="entry name" value="COX1_CUB"/>
    <property type="match status" value="1"/>
</dbReference>
<evidence type="ECO:0000256" key="3">
    <source>
        <dbReference type="ARBA" id="ARBA00022989"/>
    </source>
</evidence>
<dbReference type="Gene3D" id="1.20.210.10">
    <property type="entry name" value="Cytochrome c oxidase-like, subunit I domain"/>
    <property type="match status" value="1"/>
</dbReference>
<proteinExistence type="predicted"/>
<feature type="transmembrane region" description="Helical" evidence="5">
    <location>
        <begin position="375"/>
        <end position="395"/>
    </location>
</feature>
<dbReference type="GO" id="GO:0015990">
    <property type="term" value="P:electron transport coupled proton transport"/>
    <property type="evidence" value="ECO:0007669"/>
    <property type="project" value="TreeGrafter"/>
</dbReference>
<evidence type="ECO:0000259" key="6">
    <source>
        <dbReference type="PROSITE" id="PS50855"/>
    </source>
</evidence>
<evidence type="ECO:0000256" key="4">
    <source>
        <dbReference type="ARBA" id="ARBA00023136"/>
    </source>
</evidence>
<dbReference type="CDD" id="cd00919">
    <property type="entry name" value="Heme_Cu_Oxidase_I"/>
    <property type="match status" value="1"/>
</dbReference>
<feature type="transmembrane region" description="Helical" evidence="5">
    <location>
        <begin position="91"/>
        <end position="113"/>
    </location>
</feature>
<dbReference type="GO" id="GO:0016020">
    <property type="term" value="C:membrane"/>
    <property type="evidence" value="ECO:0007669"/>
    <property type="project" value="UniProtKB-SubCell"/>
</dbReference>
<keyword evidence="3 5" id="KW-1133">Transmembrane helix</keyword>
<dbReference type="EMBL" id="FPHW01000191">
    <property type="protein sequence ID" value="SFV85180.1"/>
    <property type="molecule type" value="Genomic_DNA"/>
</dbReference>